<protein>
    <submittedName>
        <fullName evidence="1">Uncharacterized protein</fullName>
    </submittedName>
</protein>
<gene>
    <name evidence="1" type="ORF">BA171_03320</name>
</gene>
<accession>A0A249DX75</accession>
<reference evidence="2" key="1">
    <citation type="submission" date="2016-06" db="EMBL/GenBank/DDBJ databases">
        <authorList>
            <person name="Chen W."/>
            <person name="Hasegawa D.K."/>
        </authorList>
    </citation>
    <scope>NUCLEOTIDE SEQUENCE [LARGE SCALE GENOMIC DNA]</scope>
    <source>
        <strain evidence="2">MEAM1</strain>
    </source>
</reference>
<evidence type="ECO:0000313" key="1">
    <source>
        <dbReference type="EMBL" id="ASX26144.1"/>
    </source>
</evidence>
<dbReference type="EMBL" id="CP016303">
    <property type="protein sequence ID" value="ASX26144.1"/>
    <property type="molecule type" value="Genomic_DNA"/>
</dbReference>
<name>A0A249DX75_9ENTR</name>
<dbReference type="Proteomes" id="UP000216438">
    <property type="component" value="Chromosome"/>
</dbReference>
<organism evidence="1 2">
    <name type="scientific">Candidatus Hamiltonella defensa</name>
    <name type="common">Bemisia tabaci</name>
    <dbReference type="NCBI Taxonomy" id="672795"/>
    <lineage>
        <taxon>Bacteria</taxon>
        <taxon>Pseudomonadati</taxon>
        <taxon>Pseudomonadota</taxon>
        <taxon>Gammaproteobacteria</taxon>
        <taxon>Enterobacterales</taxon>
        <taxon>Enterobacteriaceae</taxon>
        <taxon>aphid secondary symbionts</taxon>
        <taxon>Candidatus Williamhamiltonella</taxon>
    </lineage>
</organism>
<dbReference type="AlphaFoldDB" id="A0A249DX75"/>
<sequence>MRIPFNPSPDSAPITHFQPFNPAHCRGGIAPGGFEFSRVFNINGQVCLVGLKSIYNTLGVIIDPGTPIPSGDLFTEGD</sequence>
<reference evidence="1 2" key="2">
    <citation type="submission" date="2017-09" db="EMBL/GenBank/DDBJ databases">
        <title>The genome of whitefly Bemisia tabaci, a global crop pest, provides novel insights into virus transmission, host adaptation and insecticide resistance.</title>
        <authorList>
            <person name="Kaur N."/>
            <person name="Kliot A."/>
            <person name="Pinheiro P.V."/>
            <person name="Luan J."/>
            <person name="Zheng Y."/>
            <person name="Liu W."/>
            <person name="Sun H."/>
            <person name="Yang X."/>
            <person name="Xu Y."/>
            <person name="Luo Y."/>
            <person name="Kruse A."/>
            <person name="Fisher T.W."/>
            <person name="Nelson D.R."/>
            <person name="Elimelech M."/>
            <person name="MacCoss M."/>
            <person name="Johnson R."/>
            <person name="Cohen E."/>
            <person name="Hunter W.B."/>
            <person name="Brown J.K."/>
            <person name="Jander G."/>
            <person name="Cilia M."/>
            <person name="Douglas A.E."/>
            <person name="Ghanim M."/>
            <person name="Simmons A.M."/>
            <person name="Wintermantel W.M."/>
            <person name="Ling K.-S."/>
            <person name="Fei Z."/>
        </authorList>
    </citation>
    <scope>NUCLEOTIDE SEQUENCE [LARGE SCALE GENOMIC DNA]</scope>
    <source>
        <strain evidence="1 2">MEAM1</strain>
    </source>
</reference>
<evidence type="ECO:0000313" key="2">
    <source>
        <dbReference type="Proteomes" id="UP000216438"/>
    </source>
</evidence>
<proteinExistence type="predicted"/>